<feature type="compositionally biased region" description="Low complexity" evidence="1">
    <location>
        <begin position="29"/>
        <end position="39"/>
    </location>
</feature>
<protein>
    <submittedName>
        <fullName evidence="2">Uncharacterized protein</fullName>
    </submittedName>
</protein>
<comment type="caution">
    <text evidence="2">The sequence shown here is derived from an EMBL/GenBank/DDBJ whole genome shotgun (WGS) entry which is preliminary data.</text>
</comment>
<dbReference type="AlphaFoldDB" id="A0A9W7NFS9"/>
<evidence type="ECO:0000256" key="1">
    <source>
        <dbReference type="SAM" id="MobiDB-lite"/>
    </source>
</evidence>
<name>A0A9W7NFS9_9PROT</name>
<dbReference type="EMBL" id="QOKW01000053">
    <property type="protein sequence ID" value="KAA0675779.1"/>
    <property type="molecule type" value="Genomic_DNA"/>
</dbReference>
<organism evidence="2 3">
    <name type="scientific">Roseomonas genomospecies 6</name>
    <dbReference type="NCBI Taxonomy" id="214106"/>
    <lineage>
        <taxon>Bacteria</taxon>
        <taxon>Pseudomonadati</taxon>
        <taxon>Pseudomonadota</taxon>
        <taxon>Alphaproteobacteria</taxon>
        <taxon>Acetobacterales</taxon>
        <taxon>Roseomonadaceae</taxon>
        <taxon>Roseomonas</taxon>
    </lineage>
</organism>
<accession>A0A9W7NFS9</accession>
<reference evidence="2 3" key="1">
    <citation type="submission" date="2018-07" db="EMBL/GenBank/DDBJ databases">
        <title>Genome sequence of Azospirillum sp. ATCC 49961.</title>
        <authorList>
            <person name="Sant'Anna F.H."/>
            <person name="Baldani J.I."/>
            <person name="Zilli J.E."/>
            <person name="Reis V.M."/>
            <person name="Hartmann A."/>
            <person name="Cruz L."/>
            <person name="de Souza E.M."/>
            <person name="de Oliveira Pedrosa F."/>
            <person name="Passaglia L.M.P."/>
        </authorList>
    </citation>
    <scope>NUCLEOTIDE SEQUENCE [LARGE SCALE GENOMIC DNA]</scope>
    <source>
        <strain evidence="2 3">ATCC 49961</strain>
    </source>
</reference>
<gene>
    <name evidence="2" type="ORF">DS843_30095</name>
</gene>
<proteinExistence type="predicted"/>
<sequence length="97" mass="10214">MGRRRLQAAFVQGVHQHWGQGRRGGGQQGQRAVPRAGAADGQDRQLPARFGAVQPAPGLLQRRCGIADPGGEVGAADRPRPLHGIRPAPGGGQQFRP</sequence>
<keyword evidence="3" id="KW-1185">Reference proteome</keyword>
<feature type="region of interest" description="Disordered" evidence="1">
    <location>
        <begin position="14"/>
        <end position="43"/>
    </location>
</feature>
<evidence type="ECO:0000313" key="3">
    <source>
        <dbReference type="Proteomes" id="UP000480854"/>
    </source>
</evidence>
<evidence type="ECO:0000313" key="2">
    <source>
        <dbReference type="EMBL" id="KAA0675779.1"/>
    </source>
</evidence>
<feature type="region of interest" description="Disordered" evidence="1">
    <location>
        <begin position="70"/>
        <end position="97"/>
    </location>
</feature>
<dbReference type="Proteomes" id="UP000480854">
    <property type="component" value="Unassembled WGS sequence"/>
</dbReference>